<comment type="similarity">
    <text evidence="1">Belongs to the TolB family.</text>
</comment>
<evidence type="ECO:0000256" key="1">
    <source>
        <dbReference type="ARBA" id="ARBA00009820"/>
    </source>
</evidence>
<dbReference type="Gene3D" id="2.130.10.10">
    <property type="entry name" value="YVTN repeat-like/Quinoprotein amine dehydrogenase"/>
    <property type="match status" value="1"/>
</dbReference>
<evidence type="ECO:0000256" key="2">
    <source>
        <dbReference type="ARBA" id="ARBA00023125"/>
    </source>
</evidence>
<dbReference type="RefSeq" id="WP_085283895.1">
    <property type="nucleotide sequence ID" value="NZ_FOBI01000002.1"/>
</dbReference>
<keyword evidence="2 3" id="KW-0238">DNA-binding</keyword>
<dbReference type="PANTHER" id="PTHR36842">
    <property type="entry name" value="PROTEIN TOLB HOMOLOG"/>
    <property type="match status" value="1"/>
</dbReference>
<dbReference type="GO" id="GO:0006355">
    <property type="term" value="P:regulation of DNA-templated transcription"/>
    <property type="evidence" value="ECO:0007669"/>
    <property type="project" value="InterPro"/>
</dbReference>
<feature type="transmembrane region" description="Helical" evidence="4">
    <location>
        <begin position="136"/>
        <end position="152"/>
    </location>
</feature>
<dbReference type="Proteomes" id="UP000199297">
    <property type="component" value="Unassembled WGS sequence"/>
</dbReference>
<organism evidence="6 7">
    <name type="scientific">Colwellia chukchiensis</name>
    <dbReference type="NCBI Taxonomy" id="641665"/>
    <lineage>
        <taxon>Bacteria</taxon>
        <taxon>Pseudomonadati</taxon>
        <taxon>Pseudomonadota</taxon>
        <taxon>Gammaproteobacteria</taxon>
        <taxon>Alteromonadales</taxon>
        <taxon>Colwelliaceae</taxon>
        <taxon>Colwellia</taxon>
    </lineage>
</organism>
<proteinExistence type="inferred from homology"/>
<dbReference type="GO" id="GO:0003677">
    <property type="term" value="F:DNA binding"/>
    <property type="evidence" value="ECO:0007669"/>
    <property type="project" value="UniProtKB-UniRule"/>
</dbReference>
<keyword evidence="7" id="KW-1185">Reference proteome</keyword>
<dbReference type="PANTHER" id="PTHR36842:SF1">
    <property type="entry name" value="PROTEIN TOLB"/>
    <property type="match status" value="1"/>
</dbReference>
<dbReference type="InterPro" id="IPR016032">
    <property type="entry name" value="Sig_transdc_resp-reg_C-effctor"/>
</dbReference>
<evidence type="ECO:0000313" key="6">
    <source>
        <dbReference type="EMBL" id="SEK64503.1"/>
    </source>
</evidence>
<name>A0A1H7IPS3_9GAMM</name>
<dbReference type="InterPro" id="IPR015943">
    <property type="entry name" value="WD40/YVTN_repeat-like_dom_sf"/>
</dbReference>
<dbReference type="InterPro" id="IPR036388">
    <property type="entry name" value="WH-like_DNA-bd_sf"/>
</dbReference>
<dbReference type="Pfam" id="PF07676">
    <property type="entry name" value="PD40"/>
    <property type="match status" value="3"/>
</dbReference>
<dbReference type="SMART" id="SM00862">
    <property type="entry name" value="Trans_reg_C"/>
    <property type="match status" value="1"/>
</dbReference>
<dbReference type="STRING" id="641665.GCA_002104455_01925"/>
<reference evidence="7" key="1">
    <citation type="submission" date="2016-10" db="EMBL/GenBank/DDBJ databases">
        <authorList>
            <person name="Varghese N."/>
            <person name="Submissions S."/>
        </authorList>
    </citation>
    <scope>NUCLEOTIDE SEQUENCE [LARGE SCALE GENOMIC DNA]</scope>
    <source>
        <strain evidence="7">CGMCC 1.9127</strain>
    </source>
</reference>
<dbReference type="CDD" id="cd00383">
    <property type="entry name" value="trans_reg_C"/>
    <property type="match status" value="1"/>
</dbReference>
<dbReference type="OrthoDB" id="9782895at2"/>
<dbReference type="InterPro" id="IPR011659">
    <property type="entry name" value="WD40"/>
</dbReference>
<dbReference type="InterPro" id="IPR001867">
    <property type="entry name" value="OmpR/PhoB-type_DNA-bd"/>
</dbReference>
<feature type="domain" description="OmpR/PhoB-type" evidence="5">
    <location>
        <begin position="4"/>
        <end position="102"/>
    </location>
</feature>
<dbReference type="Gene3D" id="1.10.10.10">
    <property type="entry name" value="Winged helix-like DNA-binding domain superfamily/Winged helix DNA-binding domain"/>
    <property type="match status" value="1"/>
</dbReference>
<protein>
    <submittedName>
        <fullName evidence="6">Component of the Tol biopolymer transport system</fullName>
    </submittedName>
</protein>
<accession>A0A1H7IPS3</accession>
<evidence type="ECO:0000313" key="7">
    <source>
        <dbReference type="Proteomes" id="UP000199297"/>
    </source>
</evidence>
<keyword evidence="4" id="KW-0812">Transmembrane</keyword>
<dbReference type="AlphaFoldDB" id="A0A1H7IPS3"/>
<sequence>MKYEQPFSIANYQIQPLEYAIQLADGEKQSLQPKFVEVLCYLAEQYPRIIPRSELIDAVWAGNSYVGEKALTNAIWHLRQSLKDDNNEVIETIRKVGYRLLIEPIWLDKVVLKSQRPDSTQATPLVKFSQTLQRKYAAVFLACAIALVAFYVNKNNKGHYHGAPTVTQITKSPGSELFASPSPDGRYIVYSWSDNNGAANLYMKDTLQPELPAKQLTFDSDKEGLSAWGKKGEYLYFARKGRGKCDIIKMHVTSQQEQVLATCSRKGGYYYLDVSADNKILAFHGFEAPADTPGIYFIELDNPAAKAVRFSCSNNCGYSDRDMAFSPDGKSIAVSRRKNRFSENIFLVDLKTKNARALTENEEDIVGLTWHPDGKKLVYAAQRSDVRDGYIVDTSSLHVDKLGLVGFSYPAIAKASGQLYYQQRKEQYYIASLTLNSDTTTSPFPVIQSEFNHLYPDYSRAANKMAYVSNESGNYELWVANSDGSERKKLTHLQQTIRYPKWSFDGKKIAFLAPTASGDGDRIYIFDLISNTLKDVPSPFKKHNLPTWSFDDSAIISAIYTQEFTDLFKIDINTGLAQRLTYDGGRYGLMIAEDTLLYTNLKAGLWQRQLDLPASSKPIIKIAAELFDTRYTWSYYDNKVYFGQKQSHHLQVASYDVIAQQLTPIVRLPLKAFDDSSALSLVAEQNTLLFTHALSPQSDIKMLTHPLLDQP</sequence>
<dbReference type="EMBL" id="FOBI01000002">
    <property type="protein sequence ID" value="SEK64503.1"/>
    <property type="molecule type" value="Genomic_DNA"/>
</dbReference>
<evidence type="ECO:0000259" key="5">
    <source>
        <dbReference type="PROSITE" id="PS51755"/>
    </source>
</evidence>
<keyword evidence="4" id="KW-0472">Membrane</keyword>
<evidence type="ECO:0000256" key="4">
    <source>
        <dbReference type="SAM" id="Phobius"/>
    </source>
</evidence>
<keyword evidence="4" id="KW-1133">Transmembrane helix</keyword>
<feature type="DNA-binding region" description="OmpR/PhoB-type" evidence="3">
    <location>
        <begin position="4"/>
        <end position="102"/>
    </location>
</feature>
<dbReference type="SUPFAM" id="SSF46894">
    <property type="entry name" value="C-terminal effector domain of the bipartite response regulators"/>
    <property type="match status" value="1"/>
</dbReference>
<dbReference type="Pfam" id="PF00486">
    <property type="entry name" value="Trans_reg_C"/>
    <property type="match status" value="1"/>
</dbReference>
<dbReference type="PROSITE" id="PS51755">
    <property type="entry name" value="OMPR_PHOB"/>
    <property type="match status" value="1"/>
</dbReference>
<dbReference type="Gene3D" id="2.120.10.30">
    <property type="entry name" value="TolB, C-terminal domain"/>
    <property type="match status" value="2"/>
</dbReference>
<dbReference type="SUPFAM" id="SSF82171">
    <property type="entry name" value="DPP6 N-terminal domain-like"/>
    <property type="match status" value="1"/>
</dbReference>
<evidence type="ECO:0000256" key="3">
    <source>
        <dbReference type="PROSITE-ProRule" id="PRU01091"/>
    </source>
</evidence>
<gene>
    <name evidence="6" type="ORF">SAMN05216262_1028</name>
</gene>
<dbReference type="GO" id="GO:0000160">
    <property type="term" value="P:phosphorelay signal transduction system"/>
    <property type="evidence" value="ECO:0007669"/>
    <property type="project" value="InterPro"/>
</dbReference>
<dbReference type="InterPro" id="IPR011042">
    <property type="entry name" value="6-blade_b-propeller_TolB-like"/>
</dbReference>